<dbReference type="EMBL" id="CP043494">
    <property type="protein sequence ID" value="WNG51504.1"/>
    <property type="molecule type" value="Genomic_DNA"/>
</dbReference>
<protein>
    <submittedName>
        <fullName evidence="2">Transposase</fullName>
    </submittedName>
</protein>
<accession>A0ABY9X7X9</accession>
<dbReference type="PANTHER" id="PTHR34611">
    <property type="match status" value="1"/>
</dbReference>
<dbReference type="InterPro" id="IPR006842">
    <property type="entry name" value="Transposase_31"/>
</dbReference>
<dbReference type="InterPro" id="IPR051699">
    <property type="entry name" value="Rpn/YhgA-like_nuclease"/>
</dbReference>
<proteinExistence type="predicted"/>
<evidence type="ECO:0000313" key="2">
    <source>
        <dbReference type="EMBL" id="WNG51504.1"/>
    </source>
</evidence>
<dbReference type="Proteomes" id="UP001611383">
    <property type="component" value="Chromosome"/>
</dbReference>
<dbReference type="RefSeq" id="WP_395811767.1">
    <property type="nucleotide sequence ID" value="NZ_CP043494.1"/>
</dbReference>
<evidence type="ECO:0000259" key="1">
    <source>
        <dbReference type="Pfam" id="PF04754"/>
    </source>
</evidence>
<dbReference type="PANTHER" id="PTHR34611:SF2">
    <property type="entry name" value="INACTIVE RECOMBINATION-PROMOTING NUCLEASE-LIKE PROTEIN RPNE-RELATED"/>
    <property type="match status" value="1"/>
</dbReference>
<feature type="domain" description="Transposase (putative) YhgA-like" evidence="1">
    <location>
        <begin position="4"/>
        <end position="212"/>
    </location>
</feature>
<organism evidence="2 3">
    <name type="scientific">Archangium minus</name>
    <dbReference type="NCBI Taxonomy" id="83450"/>
    <lineage>
        <taxon>Bacteria</taxon>
        <taxon>Pseudomonadati</taxon>
        <taxon>Myxococcota</taxon>
        <taxon>Myxococcia</taxon>
        <taxon>Myxococcales</taxon>
        <taxon>Cystobacterineae</taxon>
        <taxon>Archangiaceae</taxon>
        <taxon>Archangium</taxon>
    </lineage>
</organism>
<evidence type="ECO:0000313" key="3">
    <source>
        <dbReference type="Proteomes" id="UP001611383"/>
    </source>
</evidence>
<keyword evidence="3" id="KW-1185">Reference proteome</keyword>
<sequence>MPGPHDLFVRYTLGQPERAAAELRAALPPRVISQVDWSTLQRESGSVVDPELRETQSDLLFSARLSGGRPLLFYVLLEHQSRVDRWMALRMLRYVVRQLEHWRQANPDSEKLPVVVPLVMYHGPDGAWSAPRRVEELFDLPDEAEAQEPWLALMPRFEYLLDDLMAERAEALMARPGPALTRLALLVLRYGRTEELNQRLPDWVALFAEVHSGPHGDEELGLVVRYLLQVGDRTVRAAIGRVLRSVMETHRAEELMRTYGEELIEQGRQQGLAQGLEQGRAQGRAESLLRILAARGWFVSEQARQRVLTCTDITLLDRWFERALTAPTLSDVLGDLSQ</sequence>
<reference evidence="2 3" key="1">
    <citation type="submission" date="2019-08" db="EMBL/GenBank/DDBJ databases">
        <title>Archangium and Cystobacter genomes.</title>
        <authorList>
            <person name="Chen I.-C.K."/>
            <person name="Wielgoss S."/>
        </authorList>
    </citation>
    <scope>NUCLEOTIDE SEQUENCE [LARGE SCALE GENOMIC DNA]</scope>
    <source>
        <strain evidence="2 3">Cbm 6</strain>
    </source>
</reference>
<gene>
    <name evidence="2" type="ORF">F0U60_50770</name>
</gene>
<name>A0ABY9X7X9_9BACT</name>
<dbReference type="Pfam" id="PF04754">
    <property type="entry name" value="Transposase_31"/>
    <property type="match status" value="1"/>
</dbReference>